<dbReference type="EMBL" id="OX459947">
    <property type="protein sequence ID" value="CAI9153836.1"/>
    <property type="molecule type" value="Genomic_DNA"/>
</dbReference>
<evidence type="ECO:0000313" key="2">
    <source>
        <dbReference type="EMBL" id="CAI9153836.1"/>
    </source>
</evidence>
<evidence type="ECO:0000256" key="1">
    <source>
        <dbReference type="SAM" id="MobiDB-lite"/>
    </source>
</evidence>
<evidence type="ECO:0000313" key="3">
    <source>
        <dbReference type="Proteomes" id="UP001176941"/>
    </source>
</evidence>
<keyword evidence="3" id="KW-1185">Reference proteome</keyword>
<reference evidence="2" key="1">
    <citation type="submission" date="2023-04" db="EMBL/GenBank/DDBJ databases">
        <authorList>
            <consortium name="ELIXIR-Norway"/>
        </authorList>
    </citation>
    <scope>NUCLEOTIDE SEQUENCE [LARGE SCALE GENOMIC DNA]</scope>
</reference>
<name>A0ABN8XXM2_RANTA</name>
<accession>A0ABN8XXM2</accession>
<gene>
    <name evidence="2" type="ORF">MRATA1EN1_LOCUS2798</name>
</gene>
<organism evidence="2 3">
    <name type="scientific">Rangifer tarandus platyrhynchus</name>
    <name type="common">Svalbard reindeer</name>
    <dbReference type="NCBI Taxonomy" id="3082113"/>
    <lineage>
        <taxon>Eukaryota</taxon>
        <taxon>Metazoa</taxon>
        <taxon>Chordata</taxon>
        <taxon>Craniata</taxon>
        <taxon>Vertebrata</taxon>
        <taxon>Euteleostomi</taxon>
        <taxon>Mammalia</taxon>
        <taxon>Eutheria</taxon>
        <taxon>Laurasiatheria</taxon>
        <taxon>Artiodactyla</taxon>
        <taxon>Ruminantia</taxon>
        <taxon>Pecora</taxon>
        <taxon>Cervidae</taxon>
        <taxon>Odocoileinae</taxon>
        <taxon>Rangifer</taxon>
    </lineage>
</organism>
<feature type="region of interest" description="Disordered" evidence="1">
    <location>
        <begin position="81"/>
        <end position="101"/>
    </location>
</feature>
<dbReference type="Proteomes" id="UP001176941">
    <property type="component" value="Chromosome 11"/>
</dbReference>
<proteinExistence type="predicted"/>
<protein>
    <submittedName>
        <fullName evidence="2">Uncharacterized protein</fullName>
    </submittedName>
</protein>
<sequence length="101" mass="11429">MHWFQDCFFSLKAGVPPMECWTAFCHPSGLEVGREFYGLEIQGCSKFVFLFFRNDIIENISQSSSSLKQIVLRVKDIDTHLGSWGKESPLKKGVPPHPPAT</sequence>